<dbReference type="InterPro" id="IPR052524">
    <property type="entry name" value="MFS_Cyanate_Porter"/>
</dbReference>
<dbReference type="PANTHER" id="PTHR23523:SF2">
    <property type="entry name" value="2-NITROIMIDAZOLE TRANSPORTER"/>
    <property type="match status" value="1"/>
</dbReference>
<evidence type="ECO:0000256" key="1">
    <source>
        <dbReference type="SAM" id="Phobius"/>
    </source>
</evidence>
<dbReference type="InterPro" id="IPR011701">
    <property type="entry name" value="MFS"/>
</dbReference>
<dbReference type="EMBL" id="LT618793">
    <property type="protein sequence ID" value="SCQ76420.1"/>
    <property type="molecule type" value="Genomic_DNA"/>
</dbReference>
<organism evidence="2 3">
    <name type="scientific">Propionibacterium freudenreichii</name>
    <dbReference type="NCBI Taxonomy" id="1744"/>
    <lineage>
        <taxon>Bacteria</taxon>
        <taxon>Bacillati</taxon>
        <taxon>Actinomycetota</taxon>
        <taxon>Actinomycetes</taxon>
        <taxon>Propionibacteriales</taxon>
        <taxon>Propionibacteriaceae</taxon>
        <taxon>Propionibacterium</taxon>
    </lineage>
</organism>
<dbReference type="Gene3D" id="1.20.1250.20">
    <property type="entry name" value="MFS general substrate transporter like domains"/>
    <property type="match status" value="1"/>
</dbReference>
<evidence type="ECO:0000313" key="3">
    <source>
        <dbReference type="Proteomes" id="UP000250080"/>
    </source>
</evidence>
<dbReference type="PANTHER" id="PTHR23523">
    <property type="match status" value="1"/>
</dbReference>
<dbReference type="Proteomes" id="UP000250080">
    <property type="component" value="Chromosome I"/>
</dbReference>
<feature type="transmembrane region" description="Helical" evidence="1">
    <location>
        <begin position="153"/>
        <end position="175"/>
    </location>
</feature>
<feature type="transmembrane region" description="Helical" evidence="1">
    <location>
        <begin position="327"/>
        <end position="348"/>
    </location>
</feature>
<dbReference type="Pfam" id="PF07690">
    <property type="entry name" value="MFS_1"/>
    <property type="match status" value="1"/>
</dbReference>
<feature type="transmembrane region" description="Helical" evidence="1">
    <location>
        <begin position="238"/>
        <end position="258"/>
    </location>
</feature>
<sequence>MSNVTSTIETEPTLNPSHRIRRHLPVWLAVVAVIVLAVNLRPGATSIGPLLSELRAGLHMGPGVAALLSAMPPFCFAIIGAFAARIGGRFGTTRTLAVAALVITGGLLGRVLVHGEMSFLALSVLALAGMAVGNVLAPVFVKRFFPGHVAGMMSVYTTVLPIGALAPSLLVPVIFASHPGNWQLNLGVWGATAAVALVVWVVVAAIAPHAGHMRDMTEGAVQRKGPTMWEIARTRKGLALGLFFGLQSMQAYVSFGWLPQIFRDAGLSVAQASLLLSLFNVIAIPGGLVMPIVAQKLTRPTGMIVVLGILLAGGYVGLLLAPAALPWLWTIMLSLSGWAFPLAIALVAERSRDPLVTAQLSGFSQALGYLIAGVGTWLVGTVHGITNGWTVPHVVGWSSPLFRRAGGRPGFRMGFTSFGSRPARRSASRRTISICALVDRSSSLAHRCSASCTAGSSRSRSVLRSLMAPADQL</sequence>
<keyword evidence="1" id="KW-1133">Transmembrane helix</keyword>
<feature type="transmembrane region" description="Helical" evidence="1">
    <location>
        <begin position="119"/>
        <end position="141"/>
    </location>
</feature>
<accession>A0A509MFL3</accession>
<feature type="transmembrane region" description="Helical" evidence="1">
    <location>
        <begin position="360"/>
        <end position="380"/>
    </location>
</feature>
<feature type="transmembrane region" description="Helical" evidence="1">
    <location>
        <begin position="187"/>
        <end position="207"/>
    </location>
</feature>
<dbReference type="AlphaFoldDB" id="A0A509MFL3"/>
<feature type="transmembrane region" description="Helical" evidence="1">
    <location>
        <begin position="96"/>
        <end position="113"/>
    </location>
</feature>
<dbReference type="RefSeq" id="WP_085763951.1">
    <property type="nucleotide sequence ID" value="NZ_CP018002.1"/>
</dbReference>
<feature type="transmembrane region" description="Helical" evidence="1">
    <location>
        <begin position="270"/>
        <end position="294"/>
    </location>
</feature>
<dbReference type="InterPro" id="IPR036259">
    <property type="entry name" value="MFS_trans_sf"/>
</dbReference>
<proteinExistence type="predicted"/>
<protein>
    <submittedName>
        <fullName evidence="2">Cyanate permease</fullName>
    </submittedName>
</protein>
<evidence type="ECO:0000313" key="2">
    <source>
        <dbReference type="EMBL" id="SCQ76420.1"/>
    </source>
</evidence>
<name>A0A509MFL3_9ACTN</name>
<feature type="transmembrane region" description="Helical" evidence="1">
    <location>
        <begin position="301"/>
        <end position="321"/>
    </location>
</feature>
<gene>
    <name evidence="2" type="ORF">PFR_JS23_624</name>
</gene>
<feature type="transmembrane region" description="Helical" evidence="1">
    <location>
        <begin position="24"/>
        <end position="44"/>
    </location>
</feature>
<feature type="transmembrane region" description="Helical" evidence="1">
    <location>
        <begin position="64"/>
        <end position="84"/>
    </location>
</feature>
<keyword evidence="1" id="KW-0472">Membrane</keyword>
<reference evidence="2 3" key="1">
    <citation type="submission" date="2016-09" db="EMBL/GenBank/DDBJ databases">
        <authorList>
            <person name="Laine KS P."/>
        </authorList>
    </citation>
    <scope>NUCLEOTIDE SEQUENCE [LARGE SCALE GENOMIC DNA]</scope>
    <source>
        <strain evidence="2">PFRJS-23</strain>
    </source>
</reference>
<keyword evidence="1" id="KW-0812">Transmembrane</keyword>
<dbReference type="SUPFAM" id="SSF103473">
    <property type="entry name" value="MFS general substrate transporter"/>
    <property type="match status" value="1"/>
</dbReference>
<dbReference type="GO" id="GO:0022857">
    <property type="term" value="F:transmembrane transporter activity"/>
    <property type="evidence" value="ECO:0007669"/>
    <property type="project" value="InterPro"/>
</dbReference>